<evidence type="ECO:0000256" key="3">
    <source>
        <dbReference type="SAM" id="MobiDB-lite"/>
    </source>
</evidence>
<dbReference type="InterPro" id="IPR017871">
    <property type="entry name" value="ABC_transporter-like_CS"/>
</dbReference>
<feature type="domain" description="ABC transporter" evidence="4">
    <location>
        <begin position="5"/>
        <end position="226"/>
    </location>
</feature>
<sequence length="624" mass="67413">MAHILGMEEVGVSLGSRPIVGGLNLSLEDGNRIGIVGPNGGGKTTVLRLLTRALEPDTGRVTVRGGTRFAVLSQRDGLDPDLTVRDAIHEDAATFEWASDARVRELHAGLIPEVDLDRPLGQLSGGQRRRVALAATLVRDADVVVLDEPTNHLDIEGVTYLAAYLNERFARGEGALVVVTHDRWFLDAVCTRLWEVVPGNDGAGGRAPVPGHVETYEGGYGAYILQRAERQRLAAQAAEKRANLLRKELAWLRRGAPARTSKPKFRIEAANELIANEPPPRDTVELTKMATTRLGKKVVDLEDVTFAWPGRVEPVLRDVTLRLAPGERVGILGRNGAGKSSLLGLIAGALEPTEGAVKRGKTVELAVLSQDTKELDEVAHRRVVESVADVATHMMVGGKEVSASQLVERLGFTRERAWTPVADLSGGERRRLQFLRLLMREPNVLLLDEPTNDLDTDTLAAIEDLLDTWPGTLVVVSHDRYLLERTTDHQVAVMGGQVRDLPGGVDQYLQLSEAAEAGAASGLGAGGATASSDMAPAGAAPLKNAAKEREARKDMERAERKMGRVRDKIEKLGVAQGEVAATVGETGDYERLAALGKEIVALKDELEGLELEWLEAGERAEYYG</sequence>
<comment type="caution">
    <text evidence="5">The sequence shown here is derived from an EMBL/GenBank/DDBJ whole genome shotgun (WGS) entry which is preliminary data.</text>
</comment>
<dbReference type="PATRIC" id="fig|59561.3.peg.1462"/>
<reference evidence="5 6" key="1">
    <citation type="submission" date="2015-11" db="EMBL/GenBank/DDBJ databases">
        <title>Draft Genome Sequence of the Type Strain Trueperella bernardiae LCDC 89-0504T, Isolated from Blood Culture.</title>
        <authorList>
            <person name="Bernier A.-M."/>
            <person name="Bernard K."/>
        </authorList>
    </citation>
    <scope>NUCLEOTIDE SEQUENCE [LARGE SCALE GENOMIC DNA]</scope>
    <source>
        <strain evidence="5 6">LCDC 89-0504</strain>
    </source>
</reference>
<feature type="domain" description="ABC transporter" evidence="4">
    <location>
        <begin position="299"/>
        <end position="520"/>
    </location>
</feature>
<gene>
    <name evidence="5" type="ORF">AQZ59_01469</name>
</gene>
<dbReference type="EMBL" id="LNIZ01000007">
    <property type="protein sequence ID" value="KTF03681.1"/>
    <property type="molecule type" value="Genomic_DNA"/>
</dbReference>
<feature type="compositionally biased region" description="Low complexity" evidence="3">
    <location>
        <begin position="528"/>
        <end position="544"/>
    </location>
</feature>
<evidence type="ECO:0000259" key="4">
    <source>
        <dbReference type="PROSITE" id="PS50893"/>
    </source>
</evidence>
<dbReference type="InterPro" id="IPR051309">
    <property type="entry name" value="ABCF_ATPase"/>
</dbReference>
<dbReference type="InterPro" id="IPR003439">
    <property type="entry name" value="ABC_transporter-like_ATP-bd"/>
</dbReference>
<keyword evidence="1" id="KW-0547">Nucleotide-binding</keyword>
<protein>
    <submittedName>
        <fullName evidence="5">Putative ABC transporter ATP-binding protein</fullName>
    </submittedName>
</protein>
<feature type="compositionally biased region" description="Basic and acidic residues" evidence="3">
    <location>
        <begin position="545"/>
        <end position="562"/>
    </location>
</feature>
<dbReference type="GO" id="GO:0005524">
    <property type="term" value="F:ATP binding"/>
    <property type="evidence" value="ECO:0007669"/>
    <property type="project" value="UniProtKB-KW"/>
</dbReference>
<dbReference type="GO" id="GO:0016887">
    <property type="term" value="F:ATP hydrolysis activity"/>
    <property type="evidence" value="ECO:0007669"/>
    <property type="project" value="InterPro"/>
</dbReference>
<dbReference type="PROSITE" id="PS00211">
    <property type="entry name" value="ABC_TRANSPORTER_1"/>
    <property type="match status" value="2"/>
</dbReference>
<dbReference type="Pfam" id="PF00005">
    <property type="entry name" value="ABC_tran"/>
    <property type="match status" value="2"/>
</dbReference>
<dbReference type="SUPFAM" id="SSF52540">
    <property type="entry name" value="P-loop containing nucleoside triphosphate hydrolases"/>
    <property type="match status" value="2"/>
</dbReference>
<dbReference type="PROSITE" id="PS50893">
    <property type="entry name" value="ABC_TRANSPORTER_2"/>
    <property type="match status" value="2"/>
</dbReference>
<dbReference type="PANTHER" id="PTHR42855:SF1">
    <property type="entry name" value="ABC TRANSPORTER DOMAIN-CONTAINING PROTEIN"/>
    <property type="match status" value="1"/>
</dbReference>
<dbReference type="CDD" id="cd03221">
    <property type="entry name" value="ABCF_EF-3"/>
    <property type="match status" value="2"/>
</dbReference>
<dbReference type="STRING" id="59561.AQZ59_01469"/>
<dbReference type="AlphaFoldDB" id="A0A0W1KHZ9"/>
<evidence type="ECO:0000313" key="6">
    <source>
        <dbReference type="Proteomes" id="UP000054404"/>
    </source>
</evidence>
<dbReference type="Gene3D" id="3.40.50.300">
    <property type="entry name" value="P-loop containing nucleotide triphosphate hydrolases"/>
    <property type="match status" value="2"/>
</dbReference>
<dbReference type="PANTHER" id="PTHR42855">
    <property type="entry name" value="ABC TRANSPORTER ATP-BINDING SUBUNIT"/>
    <property type="match status" value="1"/>
</dbReference>
<accession>A0A0W1KHZ9</accession>
<organism evidence="5 6">
    <name type="scientific">Trueperella bernardiae</name>
    <dbReference type="NCBI Taxonomy" id="59561"/>
    <lineage>
        <taxon>Bacteria</taxon>
        <taxon>Bacillati</taxon>
        <taxon>Actinomycetota</taxon>
        <taxon>Actinomycetes</taxon>
        <taxon>Actinomycetales</taxon>
        <taxon>Actinomycetaceae</taxon>
        <taxon>Trueperella</taxon>
    </lineage>
</organism>
<name>A0A0W1KHZ9_9ACTO</name>
<evidence type="ECO:0000256" key="1">
    <source>
        <dbReference type="ARBA" id="ARBA00022741"/>
    </source>
</evidence>
<keyword evidence="6" id="KW-1185">Reference proteome</keyword>
<dbReference type="Pfam" id="PF12848">
    <property type="entry name" value="ABC_tran_Xtn"/>
    <property type="match status" value="1"/>
</dbReference>
<dbReference type="InterPro" id="IPR027417">
    <property type="entry name" value="P-loop_NTPase"/>
</dbReference>
<feature type="region of interest" description="Disordered" evidence="3">
    <location>
        <begin position="521"/>
        <end position="562"/>
    </location>
</feature>
<dbReference type="Proteomes" id="UP000054404">
    <property type="component" value="Unassembled WGS sequence"/>
</dbReference>
<evidence type="ECO:0000256" key="2">
    <source>
        <dbReference type="ARBA" id="ARBA00022840"/>
    </source>
</evidence>
<keyword evidence="2 5" id="KW-0067">ATP-binding</keyword>
<proteinExistence type="predicted"/>
<dbReference type="InterPro" id="IPR032781">
    <property type="entry name" value="ABC_tran_Xtn"/>
</dbReference>
<dbReference type="InterPro" id="IPR003593">
    <property type="entry name" value="AAA+_ATPase"/>
</dbReference>
<dbReference type="SMART" id="SM00382">
    <property type="entry name" value="AAA"/>
    <property type="match status" value="2"/>
</dbReference>
<dbReference type="RefSeq" id="WP_201783170.1">
    <property type="nucleotide sequence ID" value="NZ_LNIZ01000007.1"/>
</dbReference>
<evidence type="ECO:0000313" key="5">
    <source>
        <dbReference type="EMBL" id="KTF03681.1"/>
    </source>
</evidence>